<dbReference type="Proteomes" id="UP000078200">
    <property type="component" value="Unassembled WGS sequence"/>
</dbReference>
<evidence type="ECO:0000256" key="1">
    <source>
        <dbReference type="ARBA" id="ARBA00012480"/>
    </source>
</evidence>
<dbReference type="SUPFAM" id="SSF53474">
    <property type="entry name" value="alpha/beta-Hydrolases"/>
    <property type="match status" value="1"/>
</dbReference>
<name>A0A1A9UN38_GLOAU</name>
<dbReference type="InterPro" id="IPR029058">
    <property type="entry name" value="AB_hydrolase_fold"/>
</dbReference>
<evidence type="ECO:0000259" key="2">
    <source>
        <dbReference type="Pfam" id="PF00975"/>
    </source>
</evidence>
<evidence type="ECO:0000313" key="3">
    <source>
        <dbReference type="EnsemblMetazoa" id="GAUT010052-PA"/>
    </source>
</evidence>
<feature type="domain" description="Thioesterase" evidence="2">
    <location>
        <begin position="19"/>
        <end position="267"/>
    </location>
</feature>
<accession>A0A1A9UN38</accession>
<keyword evidence="4" id="KW-1185">Reference proteome</keyword>
<dbReference type="Pfam" id="PF00975">
    <property type="entry name" value="Thioesterase"/>
    <property type="match status" value="1"/>
</dbReference>
<reference evidence="3" key="1">
    <citation type="submission" date="2020-05" db="UniProtKB">
        <authorList>
            <consortium name="EnsemblMetazoa"/>
        </authorList>
    </citation>
    <scope>IDENTIFICATION</scope>
    <source>
        <strain evidence="3">TTRI</strain>
    </source>
</reference>
<dbReference type="InterPro" id="IPR001031">
    <property type="entry name" value="Thioesterase"/>
</dbReference>
<dbReference type="STRING" id="7395.A0A1A9UN38"/>
<dbReference type="EC" id="3.1.2.14" evidence="1"/>
<dbReference type="GO" id="GO:0016297">
    <property type="term" value="F:fatty acyl-[ACP] hydrolase activity"/>
    <property type="evidence" value="ECO:0007669"/>
    <property type="project" value="UniProtKB-EC"/>
</dbReference>
<dbReference type="EnsemblMetazoa" id="GAUT010052-RA">
    <property type="protein sequence ID" value="GAUT010052-PA"/>
    <property type="gene ID" value="GAUT010052"/>
</dbReference>
<protein>
    <recommendedName>
        <fullName evidence="1">oleoyl-[acyl-carrier-protein] hydrolase</fullName>
        <ecNumber evidence="1">3.1.2.14</ecNumber>
    </recommendedName>
</protein>
<proteinExistence type="predicted"/>
<dbReference type="AlphaFoldDB" id="A0A1A9UN38"/>
<organism evidence="3 4">
    <name type="scientific">Glossina austeni</name>
    <name type="common">Savannah tsetse fly</name>
    <dbReference type="NCBI Taxonomy" id="7395"/>
    <lineage>
        <taxon>Eukaryota</taxon>
        <taxon>Metazoa</taxon>
        <taxon>Ecdysozoa</taxon>
        <taxon>Arthropoda</taxon>
        <taxon>Hexapoda</taxon>
        <taxon>Insecta</taxon>
        <taxon>Pterygota</taxon>
        <taxon>Neoptera</taxon>
        <taxon>Endopterygota</taxon>
        <taxon>Diptera</taxon>
        <taxon>Brachycera</taxon>
        <taxon>Muscomorpha</taxon>
        <taxon>Hippoboscoidea</taxon>
        <taxon>Glossinidae</taxon>
        <taxon>Glossina</taxon>
    </lineage>
</organism>
<dbReference type="VEuPathDB" id="VectorBase:GAUT010052"/>
<evidence type="ECO:0000313" key="4">
    <source>
        <dbReference type="Proteomes" id="UP000078200"/>
    </source>
</evidence>
<dbReference type="Gene3D" id="3.40.50.1820">
    <property type="entry name" value="alpha/beta hydrolase"/>
    <property type="match status" value="1"/>
</dbReference>
<sequence>MIELQSTTDTLQLATLPTIMIPGIEGTAGHVWYKMAKNINSKVDMLQFYPFAELTSIKEIAEACYEDVKAVLKANRHFYIVAYSYGALIALELVAMLEKAGFDGQLLLIDGAPHFLTKLAHLHLGEHMSDNDLYDLLLSIVVREILPGNTKELLEQQFNELPTIEQKMEKFDEYIAKQSVYSSDYSKAMIHAMFRRISSVITHDPKSFEQINTPITLVRPTDVALRDIDENYCLQEITKGTVIVKFIEGNHTTMLDNPALTQLINDFNA</sequence>